<comment type="caution">
    <text evidence="2">The sequence shown here is derived from an EMBL/GenBank/DDBJ whole genome shotgun (WGS) entry which is preliminary data.</text>
</comment>
<reference evidence="2 3" key="1">
    <citation type="submission" date="2019-12" db="EMBL/GenBank/DDBJ databases">
        <title>Genomic-based taxomic classification of the family Erythrobacteraceae.</title>
        <authorList>
            <person name="Xu L."/>
        </authorList>
    </citation>
    <scope>NUCLEOTIDE SEQUENCE [LARGE SCALE GENOMIC DNA]</scope>
    <source>
        <strain evidence="2 3">MCCC 1K02066</strain>
    </source>
</reference>
<gene>
    <name evidence="2" type="ORF">GRI75_10015</name>
</gene>
<evidence type="ECO:0000256" key="1">
    <source>
        <dbReference type="SAM" id="Coils"/>
    </source>
</evidence>
<protein>
    <submittedName>
        <fullName evidence="2">Uncharacterized protein</fullName>
    </submittedName>
</protein>
<dbReference type="Proteomes" id="UP000469159">
    <property type="component" value="Unassembled WGS sequence"/>
</dbReference>
<dbReference type="EMBL" id="WTYK01000005">
    <property type="protein sequence ID" value="MXP41974.1"/>
    <property type="molecule type" value="Genomic_DNA"/>
</dbReference>
<dbReference type="AlphaFoldDB" id="A0A6I4UVU6"/>
<dbReference type="OrthoDB" id="7411138at2"/>
<proteinExistence type="predicted"/>
<evidence type="ECO:0000313" key="3">
    <source>
        <dbReference type="Proteomes" id="UP000469159"/>
    </source>
</evidence>
<accession>A0A6I4UVU6</accession>
<name>A0A6I4UVU6_9SPHN</name>
<sequence length="81" mass="9118">MSQTFQFYDARAKESAAEAAKAELVMVRERAERSAAVWRSLANQAKKVERDRAKAELIRVERRAAEAEEAARVAEDAEAHD</sequence>
<organism evidence="2 3">
    <name type="scientific">Croceibacterium soli</name>
    <dbReference type="NCBI Taxonomy" id="1739690"/>
    <lineage>
        <taxon>Bacteria</taxon>
        <taxon>Pseudomonadati</taxon>
        <taxon>Pseudomonadota</taxon>
        <taxon>Alphaproteobacteria</taxon>
        <taxon>Sphingomonadales</taxon>
        <taxon>Erythrobacteraceae</taxon>
        <taxon>Croceibacterium</taxon>
    </lineage>
</organism>
<dbReference type="RefSeq" id="WP_160746834.1">
    <property type="nucleotide sequence ID" value="NZ_WTYK01000005.1"/>
</dbReference>
<feature type="coiled-coil region" evidence="1">
    <location>
        <begin position="43"/>
        <end position="77"/>
    </location>
</feature>
<keyword evidence="3" id="KW-1185">Reference proteome</keyword>
<keyword evidence="1" id="KW-0175">Coiled coil</keyword>
<evidence type="ECO:0000313" key="2">
    <source>
        <dbReference type="EMBL" id="MXP41974.1"/>
    </source>
</evidence>